<comment type="caution">
    <text evidence="2">The sequence shown here is derived from an EMBL/GenBank/DDBJ whole genome shotgun (WGS) entry which is preliminary data.</text>
</comment>
<dbReference type="AlphaFoldDB" id="A0A9P8XPB5"/>
<dbReference type="InterPro" id="IPR027417">
    <property type="entry name" value="P-loop_NTPase"/>
</dbReference>
<accession>A0A9P8XPB5</accession>
<evidence type="ECO:0000313" key="3">
    <source>
        <dbReference type="Proteomes" id="UP000756346"/>
    </source>
</evidence>
<evidence type="ECO:0000313" key="2">
    <source>
        <dbReference type="EMBL" id="KAH7009144.1"/>
    </source>
</evidence>
<dbReference type="Pfam" id="PF13374">
    <property type="entry name" value="TPR_10"/>
    <property type="match status" value="1"/>
</dbReference>
<name>A0A9P8XPB5_9PEZI</name>
<dbReference type="InterPro" id="IPR011990">
    <property type="entry name" value="TPR-like_helical_dom_sf"/>
</dbReference>
<proteinExistence type="predicted"/>
<dbReference type="SUPFAM" id="SSF52540">
    <property type="entry name" value="P-loop containing nucleoside triphosphate hydrolases"/>
    <property type="match status" value="1"/>
</dbReference>
<feature type="region of interest" description="Disordered" evidence="1">
    <location>
        <begin position="342"/>
        <end position="382"/>
    </location>
</feature>
<dbReference type="Pfam" id="PF13424">
    <property type="entry name" value="TPR_12"/>
    <property type="match status" value="1"/>
</dbReference>
<dbReference type="PANTHER" id="PTHR46082:SF6">
    <property type="entry name" value="AAA+ ATPASE DOMAIN-CONTAINING PROTEIN-RELATED"/>
    <property type="match status" value="1"/>
</dbReference>
<dbReference type="Gene3D" id="1.25.40.10">
    <property type="entry name" value="Tetratricopeptide repeat domain"/>
    <property type="match status" value="2"/>
</dbReference>
<gene>
    <name evidence="2" type="ORF">B0I36DRAFT_356865</name>
</gene>
<dbReference type="Proteomes" id="UP000756346">
    <property type="component" value="Unassembled WGS sequence"/>
</dbReference>
<keyword evidence="3" id="KW-1185">Reference proteome</keyword>
<sequence length="706" mass="78055">MAFLFWRRPRLDGPLIADRNELIVDRPLPPFKPDSDFIPPRGGSAVVPILKRAKSKSGYRVALVGPAGVGKSQLAIEHCCQANEVFRLPLVFWIGAETRERFLGDVRSIAELLHITDHGTTDLERVAQWLLDPSSGPWFLVLDGVSSADVLSCSDGDPNTPGDDSGAQRRDFVHLLSNVSHGSILVTTRDKDTAMALGIRSSDIVPVRAMSAGAAAKLLLKKLGDQNQQSKQDYMELVKTLEYNPLAILQAAAYIRRRPQPISVNAYEQELKRKKTSLGAFFQEGSYQFRRDCSASDYIKACWRPVVEFLEPSRKATTPAASLLCFMSFFDRDHIPKLLAESQRGGADESAVPESSQGHQSHLQTIEPSPLGDGDNQRSTDAPEGAVQDLLDAGFIAEGDPGVFSMHQLVQLAVARHRLTDAELLRKQAQVLCYASLYQLEMGYPDQAMEFANQSLKAMKMHKPEDYLVLESKHYLGRALRNLGHYEAADDTFSEVLKTCSAHLGPDDPMLLSIREDHAMNLESLGRLDEAVMRIDQVRADRNKYGGPANAHPADIIGCDANQATLLRLRNDLEGAEQLYLSILQQARESSLDQNHPDILAIKCELATVYRDQGKFQAAEGEFSKLLSVCTITLGRNHSLTLNCKANLVTTYLHLKECAKAEELGVEVAQLRQSRLGKSHADTLRRHVGRCKKITGLCDGNVQAEL</sequence>
<dbReference type="OrthoDB" id="20872at2759"/>
<dbReference type="SUPFAM" id="SSF48452">
    <property type="entry name" value="TPR-like"/>
    <property type="match status" value="2"/>
</dbReference>
<dbReference type="PANTHER" id="PTHR46082">
    <property type="entry name" value="ATP/GTP-BINDING PROTEIN-RELATED"/>
    <property type="match status" value="1"/>
</dbReference>
<dbReference type="GO" id="GO:0016787">
    <property type="term" value="F:hydrolase activity"/>
    <property type="evidence" value="ECO:0007669"/>
    <property type="project" value="UniProtKB-KW"/>
</dbReference>
<reference evidence="2" key="1">
    <citation type="journal article" date="2021" name="Nat. Commun.">
        <title>Genetic determinants of endophytism in the Arabidopsis root mycobiome.</title>
        <authorList>
            <person name="Mesny F."/>
            <person name="Miyauchi S."/>
            <person name="Thiergart T."/>
            <person name="Pickel B."/>
            <person name="Atanasova L."/>
            <person name="Karlsson M."/>
            <person name="Huettel B."/>
            <person name="Barry K.W."/>
            <person name="Haridas S."/>
            <person name="Chen C."/>
            <person name="Bauer D."/>
            <person name="Andreopoulos W."/>
            <person name="Pangilinan J."/>
            <person name="LaButti K."/>
            <person name="Riley R."/>
            <person name="Lipzen A."/>
            <person name="Clum A."/>
            <person name="Drula E."/>
            <person name="Henrissat B."/>
            <person name="Kohler A."/>
            <person name="Grigoriev I.V."/>
            <person name="Martin F.M."/>
            <person name="Hacquard S."/>
        </authorList>
    </citation>
    <scope>NUCLEOTIDE SEQUENCE</scope>
    <source>
        <strain evidence="2">MPI-CAGE-CH-0230</strain>
    </source>
</reference>
<dbReference type="InterPro" id="IPR053137">
    <property type="entry name" value="NLR-like"/>
</dbReference>
<feature type="compositionally biased region" description="Polar residues" evidence="1">
    <location>
        <begin position="353"/>
        <end position="367"/>
    </location>
</feature>
<dbReference type="RefSeq" id="XP_046003842.1">
    <property type="nucleotide sequence ID" value="XM_046157702.1"/>
</dbReference>
<dbReference type="Gene3D" id="3.40.50.300">
    <property type="entry name" value="P-loop containing nucleotide triphosphate hydrolases"/>
    <property type="match status" value="1"/>
</dbReference>
<keyword evidence="2" id="KW-0378">Hydrolase</keyword>
<organism evidence="2 3">
    <name type="scientific">Microdochium trichocladiopsis</name>
    <dbReference type="NCBI Taxonomy" id="1682393"/>
    <lineage>
        <taxon>Eukaryota</taxon>
        <taxon>Fungi</taxon>
        <taxon>Dikarya</taxon>
        <taxon>Ascomycota</taxon>
        <taxon>Pezizomycotina</taxon>
        <taxon>Sordariomycetes</taxon>
        <taxon>Xylariomycetidae</taxon>
        <taxon>Xylariales</taxon>
        <taxon>Microdochiaceae</taxon>
        <taxon>Microdochium</taxon>
    </lineage>
</organism>
<dbReference type="GeneID" id="70187248"/>
<dbReference type="EMBL" id="JAGTJQ010000020">
    <property type="protein sequence ID" value="KAH7009144.1"/>
    <property type="molecule type" value="Genomic_DNA"/>
</dbReference>
<evidence type="ECO:0000256" key="1">
    <source>
        <dbReference type="SAM" id="MobiDB-lite"/>
    </source>
</evidence>
<protein>
    <submittedName>
        <fullName evidence="2">P-loop containing nucleoside triphosphate hydrolase protein</fullName>
    </submittedName>
</protein>